<dbReference type="GO" id="GO:0004190">
    <property type="term" value="F:aspartic-type endopeptidase activity"/>
    <property type="evidence" value="ECO:0007669"/>
    <property type="project" value="UniProtKB-KW"/>
</dbReference>
<evidence type="ECO:0000313" key="12">
    <source>
        <dbReference type="EMBL" id="NNF06960.1"/>
    </source>
</evidence>
<keyword evidence="7 11" id="KW-1133">Transmembrane helix</keyword>
<evidence type="ECO:0000256" key="9">
    <source>
        <dbReference type="RuleBase" id="RU004181"/>
    </source>
</evidence>
<evidence type="ECO:0000256" key="5">
    <source>
        <dbReference type="ARBA" id="ARBA00022750"/>
    </source>
</evidence>
<evidence type="ECO:0000256" key="1">
    <source>
        <dbReference type="ARBA" id="ARBA00006139"/>
    </source>
</evidence>
<feature type="transmembrane region" description="Helical" evidence="11">
    <location>
        <begin position="6"/>
        <end position="25"/>
    </location>
</feature>
<evidence type="ECO:0000256" key="6">
    <source>
        <dbReference type="ARBA" id="ARBA00022801"/>
    </source>
</evidence>
<evidence type="ECO:0000256" key="7">
    <source>
        <dbReference type="ARBA" id="ARBA00022989"/>
    </source>
</evidence>
<dbReference type="PANTHER" id="PTHR33695">
    <property type="entry name" value="LIPOPROTEIN SIGNAL PEPTIDASE"/>
    <property type="match status" value="1"/>
</dbReference>
<feature type="transmembrane region" description="Helical" evidence="11">
    <location>
        <begin position="32"/>
        <end position="50"/>
    </location>
</feature>
<evidence type="ECO:0000256" key="2">
    <source>
        <dbReference type="ARBA" id="ARBA00022475"/>
    </source>
</evidence>
<reference evidence="12 13" key="1">
    <citation type="submission" date="2020-03" db="EMBL/GenBank/DDBJ databases">
        <title>Metabolic flexibility allows generalist bacteria to become dominant in a frequently disturbed ecosystem.</title>
        <authorList>
            <person name="Chen Y.-J."/>
            <person name="Leung P.M."/>
            <person name="Bay S.K."/>
            <person name="Hugenholtz P."/>
            <person name="Kessler A.J."/>
            <person name="Shelley G."/>
            <person name="Waite D.W."/>
            <person name="Cook P.L."/>
            <person name="Greening C."/>
        </authorList>
    </citation>
    <scope>NUCLEOTIDE SEQUENCE [LARGE SCALE GENOMIC DNA]</scope>
    <source>
        <strain evidence="12">SS_bin_28</strain>
    </source>
</reference>
<evidence type="ECO:0000256" key="10">
    <source>
        <dbReference type="SAM" id="MobiDB-lite"/>
    </source>
</evidence>
<evidence type="ECO:0000256" key="8">
    <source>
        <dbReference type="ARBA" id="ARBA00023136"/>
    </source>
</evidence>
<feature type="region of interest" description="Disordered" evidence="10">
    <location>
        <begin position="101"/>
        <end position="120"/>
    </location>
</feature>
<comment type="caution">
    <text evidence="12">The sequence shown here is derived from an EMBL/GenBank/DDBJ whole genome shotgun (WGS) entry which is preliminary data.</text>
</comment>
<protein>
    <submittedName>
        <fullName evidence="12">Signal peptidase II</fullName>
    </submittedName>
</protein>
<feature type="compositionally biased region" description="Acidic residues" evidence="10">
    <location>
        <begin position="105"/>
        <end position="120"/>
    </location>
</feature>
<accession>A0A7Y2EBM3</accession>
<dbReference type="Proteomes" id="UP000547674">
    <property type="component" value="Unassembled WGS sequence"/>
</dbReference>
<dbReference type="EMBL" id="JABDJR010000371">
    <property type="protein sequence ID" value="NNF06960.1"/>
    <property type="molecule type" value="Genomic_DNA"/>
</dbReference>
<comment type="similarity">
    <text evidence="1 9">Belongs to the peptidase A8 family.</text>
</comment>
<sequence>PQSVRFALFIGLVSIALVATLIYVMRSKRLSGLQVAMLAMIVSGGVGNLIDRIRNEGVVVDFLNVGIGSLRTGVFNIADMAVTGGVLALLFTSFSESKAQIEAETSGDDPSDVPDDQIPS</sequence>
<feature type="transmembrane region" description="Helical" evidence="11">
    <location>
        <begin position="70"/>
        <end position="91"/>
    </location>
</feature>
<gene>
    <name evidence="12" type="ORF">HKN21_09385</name>
</gene>
<evidence type="ECO:0000256" key="3">
    <source>
        <dbReference type="ARBA" id="ARBA00022670"/>
    </source>
</evidence>
<keyword evidence="2" id="KW-1003">Cell membrane</keyword>
<evidence type="ECO:0000313" key="13">
    <source>
        <dbReference type="Proteomes" id="UP000547674"/>
    </source>
</evidence>
<dbReference type="Pfam" id="PF01252">
    <property type="entry name" value="Peptidase_A8"/>
    <property type="match status" value="1"/>
</dbReference>
<keyword evidence="6" id="KW-0378">Hydrolase</keyword>
<evidence type="ECO:0000256" key="4">
    <source>
        <dbReference type="ARBA" id="ARBA00022692"/>
    </source>
</evidence>
<dbReference type="PROSITE" id="PS00855">
    <property type="entry name" value="SPASE_II"/>
    <property type="match status" value="1"/>
</dbReference>
<keyword evidence="5" id="KW-0064">Aspartyl protease</keyword>
<organism evidence="12 13">
    <name type="scientific">Eiseniibacteriota bacterium</name>
    <dbReference type="NCBI Taxonomy" id="2212470"/>
    <lineage>
        <taxon>Bacteria</taxon>
        <taxon>Candidatus Eiseniibacteriota</taxon>
    </lineage>
</organism>
<keyword evidence="8 11" id="KW-0472">Membrane</keyword>
<name>A0A7Y2EBM3_UNCEI</name>
<dbReference type="InterPro" id="IPR001872">
    <property type="entry name" value="Peptidase_A8"/>
</dbReference>
<evidence type="ECO:0000256" key="11">
    <source>
        <dbReference type="SAM" id="Phobius"/>
    </source>
</evidence>
<dbReference type="AlphaFoldDB" id="A0A7Y2EBM3"/>
<keyword evidence="3" id="KW-0645">Protease</keyword>
<dbReference type="PANTHER" id="PTHR33695:SF1">
    <property type="entry name" value="LIPOPROTEIN SIGNAL PEPTIDASE"/>
    <property type="match status" value="1"/>
</dbReference>
<proteinExistence type="inferred from homology"/>
<dbReference type="PRINTS" id="PR00781">
    <property type="entry name" value="LIPOSIGPTASE"/>
</dbReference>
<keyword evidence="4 11" id="KW-0812">Transmembrane</keyword>
<feature type="non-terminal residue" evidence="12">
    <location>
        <position position="1"/>
    </location>
</feature>
<dbReference type="GO" id="GO:0016020">
    <property type="term" value="C:membrane"/>
    <property type="evidence" value="ECO:0007669"/>
    <property type="project" value="InterPro"/>
</dbReference>
<dbReference type="GO" id="GO:0006508">
    <property type="term" value="P:proteolysis"/>
    <property type="evidence" value="ECO:0007669"/>
    <property type="project" value="UniProtKB-KW"/>
</dbReference>